<accession>A0A5B8MUH1</accession>
<dbReference type="Proteomes" id="UP000316726">
    <property type="component" value="Chromosome 9"/>
</dbReference>
<keyword evidence="2" id="KW-1185">Reference proteome</keyword>
<reference evidence="1 2" key="1">
    <citation type="submission" date="2018-07" db="EMBL/GenBank/DDBJ databases">
        <title>The complete nuclear genome of the prasinophyte Chloropicon primus (CCMP1205).</title>
        <authorList>
            <person name="Pombert J.-F."/>
            <person name="Otis C."/>
            <person name="Turmel M."/>
            <person name="Lemieux C."/>
        </authorList>
    </citation>
    <scope>NUCLEOTIDE SEQUENCE [LARGE SCALE GENOMIC DNA]</scope>
    <source>
        <strain evidence="1 2">CCMP1205</strain>
    </source>
</reference>
<dbReference type="EMBL" id="CP031042">
    <property type="protein sequence ID" value="QDZ23080.1"/>
    <property type="molecule type" value="Genomic_DNA"/>
</dbReference>
<protein>
    <submittedName>
        <fullName evidence="1">Uncharacterized protein</fullName>
    </submittedName>
</protein>
<proteinExistence type="predicted"/>
<gene>
    <name evidence="1" type="ORF">A3770_09p55980</name>
</gene>
<evidence type="ECO:0000313" key="1">
    <source>
        <dbReference type="EMBL" id="QDZ23080.1"/>
    </source>
</evidence>
<dbReference type="AlphaFoldDB" id="A0A5B8MUH1"/>
<evidence type="ECO:0000313" key="2">
    <source>
        <dbReference type="Proteomes" id="UP000316726"/>
    </source>
</evidence>
<sequence>MFGGGDNRLAEAHAMERKNDEPFDYRERAKEELFLDPEGAAFKDGPGEVMFGNHNISALLTPADFKNEFTLGKENVAWRAKFPAKFEELCFGKRNIDNKPIKLKYWKPDGYSQEELKICHKVLIDGEPFDPQIVDHRWSDGAPFHQENEKEMARRNGSVRASHGFFPPFNNHGEQCNEIWNADNTGEDPGPDGYFNGGLLLMGDGLDPAYKKHWHWWYPQAMLQRKLTPGSSHEITVEVYLWLLAAPETVGMVPEETWKEKAAWVRDPQIAQKHKQRGDFKREIFGDGMIPLPITQCLARGTFTLHVPADLRPTGLMPRYPKGLSNIKEGPIVAIEKSMNIALEAFVRNNQSYAKEIFLTCNIVNDKGDVNAETFTEDDVWQYQTYNEKERQTDSNGREVTITRKKERWVVNGLAYFYRRPGVWKDDDTHCQTGIVMAAFSFVGSGNQKALPVTAWGHDAFLQNVPVDILTDEDKEISNFKP</sequence>
<organism evidence="1 2">
    <name type="scientific">Chloropicon primus</name>
    <dbReference type="NCBI Taxonomy" id="1764295"/>
    <lineage>
        <taxon>Eukaryota</taxon>
        <taxon>Viridiplantae</taxon>
        <taxon>Chlorophyta</taxon>
        <taxon>Chloropicophyceae</taxon>
        <taxon>Chloropicales</taxon>
        <taxon>Chloropicaceae</taxon>
        <taxon>Chloropicon</taxon>
    </lineage>
</organism>
<name>A0A5B8MUH1_9CHLO</name>